<dbReference type="InterPro" id="IPR032299">
    <property type="entry name" value="DUF4843"/>
</dbReference>
<dbReference type="OrthoDB" id="1096291at2"/>
<name>A0A2T7BGX4_9BACT</name>
<gene>
    <name evidence="2" type="ORF">DCC81_14665</name>
</gene>
<dbReference type="Pfam" id="PF16132">
    <property type="entry name" value="DUF4843"/>
    <property type="match status" value="1"/>
</dbReference>
<feature type="signal peptide" evidence="1">
    <location>
        <begin position="1"/>
        <end position="18"/>
    </location>
</feature>
<sequence length="254" mass="28208">MKKPISILILFSMVAAFAACKKQTLLTYNADDNIYFFYKRSNLQQDSVNFSFAYSPATVQDSTINIQVAVTGAPVNTDRSFTIAVDPTSTAQANVHYEMPEKFVLRAGNLVDSFAVKLLRTPDLQTNIPFLRLNLVADHNFHTDIKAITGTLDSVNALSFKINLSDQLTQGNYWTSILATYFGTFSVKKLRLINQVAGMPLDYVVNGIYDLNMAARCASWAITMSRYLDDQQQAGQTVYDEDGVTPMTMGAGYL</sequence>
<organism evidence="2 3">
    <name type="scientific">Chitinophaga parva</name>
    <dbReference type="NCBI Taxonomy" id="2169414"/>
    <lineage>
        <taxon>Bacteria</taxon>
        <taxon>Pseudomonadati</taxon>
        <taxon>Bacteroidota</taxon>
        <taxon>Chitinophagia</taxon>
        <taxon>Chitinophagales</taxon>
        <taxon>Chitinophagaceae</taxon>
        <taxon>Chitinophaga</taxon>
    </lineage>
</organism>
<comment type="caution">
    <text evidence="2">The sequence shown here is derived from an EMBL/GenBank/DDBJ whole genome shotgun (WGS) entry which is preliminary data.</text>
</comment>
<evidence type="ECO:0000256" key="1">
    <source>
        <dbReference type="SAM" id="SignalP"/>
    </source>
</evidence>
<accession>A0A2T7BGX4</accession>
<dbReference type="EMBL" id="QCYK01000002">
    <property type="protein sequence ID" value="PUZ25524.1"/>
    <property type="molecule type" value="Genomic_DNA"/>
</dbReference>
<evidence type="ECO:0000313" key="2">
    <source>
        <dbReference type="EMBL" id="PUZ25524.1"/>
    </source>
</evidence>
<dbReference type="RefSeq" id="WP_108687364.1">
    <property type="nucleotide sequence ID" value="NZ_QCYK01000002.1"/>
</dbReference>
<reference evidence="2 3" key="1">
    <citation type="submission" date="2018-04" db="EMBL/GenBank/DDBJ databases">
        <title>Chitinophaga fuyangensis sp. nov., isolated from soil in a chemical factory.</title>
        <authorList>
            <person name="Chen K."/>
        </authorList>
    </citation>
    <scope>NUCLEOTIDE SEQUENCE [LARGE SCALE GENOMIC DNA]</scope>
    <source>
        <strain evidence="2 3">LY-1</strain>
    </source>
</reference>
<keyword evidence="3" id="KW-1185">Reference proteome</keyword>
<feature type="chain" id="PRO_5015482804" description="DUF4843 domain-containing protein" evidence="1">
    <location>
        <begin position="19"/>
        <end position="254"/>
    </location>
</feature>
<dbReference type="Proteomes" id="UP000244450">
    <property type="component" value="Unassembled WGS sequence"/>
</dbReference>
<evidence type="ECO:0008006" key="4">
    <source>
        <dbReference type="Google" id="ProtNLM"/>
    </source>
</evidence>
<protein>
    <recommendedName>
        <fullName evidence="4">DUF4843 domain-containing protein</fullName>
    </recommendedName>
</protein>
<keyword evidence="1" id="KW-0732">Signal</keyword>
<dbReference type="PROSITE" id="PS51257">
    <property type="entry name" value="PROKAR_LIPOPROTEIN"/>
    <property type="match status" value="1"/>
</dbReference>
<dbReference type="AlphaFoldDB" id="A0A2T7BGX4"/>
<evidence type="ECO:0000313" key="3">
    <source>
        <dbReference type="Proteomes" id="UP000244450"/>
    </source>
</evidence>
<proteinExistence type="predicted"/>